<comment type="subcellular location">
    <subcellularLocation>
        <location evidence="1">Cell membrane</location>
        <topology evidence="1">Lipid-anchor</topology>
    </subcellularLocation>
</comment>
<feature type="domain" description="Solute-binding protein family 5" evidence="7">
    <location>
        <begin position="75"/>
        <end position="519"/>
    </location>
</feature>
<gene>
    <name evidence="8" type="primary">amiA_1</name>
    <name evidence="8" type="ORF">D8867_01605</name>
</gene>
<dbReference type="Gene3D" id="3.10.105.10">
    <property type="entry name" value="Dipeptide-binding Protein, Domain 3"/>
    <property type="match status" value="1"/>
</dbReference>
<sequence length="656" mass="72644">MKKSKWLALAGVALLSVGALAACSSKSSTSGTTYSYVYQSDPETLDYVSTSKATTTDTVTNGVDGLLGYDKYGNLIPSVAKDWTVSADGLTYTYKIRKGVKWYTSDGEEYADVTAKDFVTGLKHAADKKSEGIYLAKDSVVGLSDYLSGANKDFSKVGVKALDDYTLQYTLKQAEPYWNSKVTYSLFWPINEDFLKSKGNGFGKSTDPSSILYNGPFILKSLTAKSSIELTKNEHYWDKKNVHFDNVKLSYYDGSDQESLERNFTDGVYSKARVFPTSSNYSSVEKEYKNDIFYTQPGPEIQGIGVNIDRQSYKHTAKKTDIEKESTKKALLNKDFRQSVNFSIDRTAYSAQINGKAGAAQAIRNIFVKPEFVYAGDKSFGELVSEKLPSYGSEWSGINVADGQDGIYNTNKAKEKFEKAKAALQAEGVQFPIHLDFPVDESAKTAVARAQSVKQTVEEALGKENVVIDINQMSSDDLNNITYYASNAAAEDWDISNGVAWGPDYEDPSTYLDIFKTTASENTKTFMGFDDPNSAAAAKVGLKDYDTLVDAASKETNDLNLRYERYADAQAWLTDSSLFMPTMVNSGAAPMISRMVPFSGAYSQIGNKGVDTYFKYLKPQKDVVTKKDYDSAREKWLKEKKVSNDKAQKDLAKHVK</sequence>
<evidence type="ECO:0000259" key="7">
    <source>
        <dbReference type="Pfam" id="PF00496"/>
    </source>
</evidence>
<keyword evidence="3" id="KW-0813">Transport</keyword>
<dbReference type="GO" id="GO:0043190">
    <property type="term" value="C:ATP-binding cassette (ABC) transporter complex"/>
    <property type="evidence" value="ECO:0007669"/>
    <property type="project" value="InterPro"/>
</dbReference>
<evidence type="ECO:0000256" key="4">
    <source>
        <dbReference type="ARBA" id="ARBA00022729"/>
    </source>
</evidence>
<dbReference type="PIRSF" id="PIRSF002741">
    <property type="entry name" value="MppA"/>
    <property type="match status" value="1"/>
</dbReference>
<dbReference type="PANTHER" id="PTHR30290">
    <property type="entry name" value="PERIPLASMIC BINDING COMPONENT OF ABC TRANSPORTER"/>
    <property type="match status" value="1"/>
</dbReference>
<dbReference type="InterPro" id="IPR023765">
    <property type="entry name" value="SBP_5_CS"/>
</dbReference>
<evidence type="ECO:0000256" key="6">
    <source>
        <dbReference type="ARBA" id="ARBA00022927"/>
    </source>
</evidence>
<name>A0A0F3HDR2_STRSL</name>
<dbReference type="PANTHER" id="PTHR30290:SF10">
    <property type="entry name" value="PERIPLASMIC OLIGOPEPTIDE-BINDING PROTEIN-RELATED"/>
    <property type="match status" value="1"/>
</dbReference>
<reference evidence="8 9" key="1">
    <citation type="submission" date="2018-11" db="EMBL/GenBank/DDBJ databases">
        <title>Species Designations Belie Phenotypic and Genotypic Heterogeneity in Oral Streptococci.</title>
        <authorList>
            <person name="Velsko I."/>
        </authorList>
    </citation>
    <scope>NUCLEOTIDE SEQUENCE [LARGE SCALE GENOMIC DNA]</scope>
    <source>
        <strain evidence="8 9">BCC42</strain>
    </source>
</reference>
<keyword evidence="5" id="KW-0571">Peptide transport</keyword>
<dbReference type="RefSeq" id="WP_014632817.1">
    <property type="nucleotide sequence ID" value="NZ_AP031488.1"/>
</dbReference>
<proteinExistence type="inferred from homology"/>
<dbReference type="GO" id="GO:0015031">
    <property type="term" value="P:protein transport"/>
    <property type="evidence" value="ECO:0007669"/>
    <property type="project" value="UniProtKB-KW"/>
</dbReference>
<evidence type="ECO:0000256" key="3">
    <source>
        <dbReference type="ARBA" id="ARBA00022448"/>
    </source>
</evidence>
<dbReference type="GO" id="GO:0015833">
    <property type="term" value="P:peptide transport"/>
    <property type="evidence" value="ECO:0007669"/>
    <property type="project" value="UniProtKB-KW"/>
</dbReference>
<dbReference type="PROSITE" id="PS51257">
    <property type="entry name" value="PROKAR_LIPOPROTEIN"/>
    <property type="match status" value="1"/>
</dbReference>
<dbReference type="EMBL" id="RJNF01000003">
    <property type="protein sequence ID" value="RSI59518.1"/>
    <property type="molecule type" value="Genomic_DNA"/>
</dbReference>
<dbReference type="InterPro" id="IPR030678">
    <property type="entry name" value="Peptide/Ni-bd"/>
</dbReference>
<dbReference type="Pfam" id="PF00496">
    <property type="entry name" value="SBP_bac_5"/>
    <property type="match status" value="1"/>
</dbReference>
<keyword evidence="4" id="KW-0732">Signal</keyword>
<comment type="caution">
    <text evidence="8">The sequence shown here is derived from an EMBL/GenBank/DDBJ whole genome shotgun (WGS) entry which is preliminary data.</text>
</comment>
<comment type="similarity">
    <text evidence="2">Belongs to the bacterial solute-binding protein 5 family.</text>
</comment>
<keyword evidence="6" id="KW-0653">Protein transport</keyword>
<dbReference type="InterPro" id="IPR039424">
    <property type="entry name" value="SBP_5"/>
</dbReference>
<evidence type="ECO:0000313" key="8">
    <source>
        <dbReference type="EMBL" id="RSI59518.1"/>
    </source>
</evidence>
<dbReference type="AlphaFoldDB" id="A0A0F3HDR2"/>
<dbReference type="GO" id="GO:1904680">
    <property type="term" value="F:peptide transmembrane transporter activity"/>
    <property type="evidence" value="ECO:0007669"/>
    <property type="project" value="TreeGrafter"/>
</dbReference>
<dbReference type="GO" id="GO:0042597">
    <property type="term" value="C:periplasmic space"/>
    <property type="evidence" value="ECO:0007669"/>
    <property type="project" value="UniProtKB-ARBA"/>
</dbReference>
<accession>A0A0F3HDR2</accession>
<protein>
    <submittedName>
        <fullName evidence="8">Oligopeptide-binding protein AmiA</fullName>
    </submittedName>
</protein>
<dbReference type="CDD" id="cd08504">
    <property type="entry name" value="PBP2_OppA"/>
    <property type="match status" value="1"/>
</dbReference>
<evidence type="ECO:0000256" key="5">
    <source>
        <dbReference type="ARBA" id="ARBA00022856"/>
    </source>
</evidence>
<organism evidence="8 9">
    <name type="scientific">Streptococcus salivarius</name>
    <dbReference type="NCBI Taxonomy" id="1304"/>
    <lineage>
        <taxon>Bacteria</taxon>
        <taxon>Bacillati</taxon>
        <taxon>Bacillota</taxon>
        <taxon>Bacilli</taxon>
        <taxon>Lactobacillales</taxon>
        <taxon>Streptococcaceae</taxon>
        <taxon>Streptococcus</taxon>
    </lineage>
</organism>
<evidence type="ECO:0000256" key="1">
    <source>
        <dbReference type="ARBA" id="ARBA00004193"/>
    </source>
</evidence>
<evidence type="ECO:0000256" key="2">
    <source>
        <dbReference type="ARBA" id="ARBA00005695"/>
    </source>
</evidence>
<evidence type="ECO:0000313" key="9">
    <source>
        <dbReference type="Proteomes" id="UP000273998"/>
    </source>
</evidence>
<dbReference type="SUPFAM" id="SSF53850">
    <property type="entry name" value="Periplasmic binding protein-like II"/>
    <property type="match status" value="1"/>
</dbReference>
<dbReference type="Proteomes" id="UP000273998">
    <property type="component" value="Unassembled WGS sequence"/>
</dbReference>
<dbReference type="PROSITE" id="PS01040">
    <property type="entry name" value="SBP_BACTERIAL_5"/>
    <property type="match status" value="1"/>
</dbReference>
<dbReference type="Gene3D" id="3.40.190.10">
    <property type="entry name" value="Periplasmic binding protein-like II"/>
    <property type="match status" value="1"/>
</dbReference>
<dbReference type="Gene3D" id="3.90.76.10">
    <property type="entry name" value="Dipeptide-binding Protein, Domain 1"/>
    <property type="match status" value="1"/>
</dbReference>
<dbReference type="InterPro" id="IPR000914">
    <property type="entry name" value="SBP_5_dom"/>
</dbReference>